<dbReference type="GO" id="GO:0006424">
    <property type="term" value="P:glutamyl-tRNA aminoacylation"/>
    <property type="evidence" value="ECO:0007669"/>
    <property type="project" value="UniProtKB-UniRule"/>
</dbReference>
<dbReference type="FunFam" id="3.90.800.10:FF:000001">
    <property type="entry name" value="Glutamine--tRNA ligase"/>
    <property type="match status" value="1"/>
</dbReference>
<dbReference type="EC" id="6.1.1.18" evidence="9"/>
<dbReference type="Proteomes" id="UP001431776">
    <property type="component" value="Unassembled WGS sequence"/>
</dbReference>
<evidence type="ECO:0000259" key="12">
    <source>
        <dbReference type="Pfam" id="PF03950"/>
    </source>
</evidence>
<dbReference type="Gene3D" id="2.40.240.10">
    <property type="entry name" value="Ribosomal Protein L25, Chain P"/>
    <property type="match status" value="2"/>
</dbReference>
<feature type="domain" description="Glutamyl/glutaminyl-tRNA synthetase class Ib catalytic" evidence="11">
    <location>
        <begin position="41"/>
        <end position="363"/>
    </location>
</feature>
<keyword evidence="6 9" id="KW-0648">Protein biosynthesis</keyword>
<comment type="similarity">
    <text evidence="1 9 10">Belongs to the class-I aminoacyl-tRNA synthetase family.</text>
</comment>
<dbReference type="InterPro" id="IPR004514">
    <property type="entry name" value="Gln-tRNA-synth"/>
</dbReference>
<dbReference type="Pfam" id="PF20974">
    <property type="entry name" value="tRNA-synt_1c_C2"/>
    <property type="match status" value="1"/>
</dbReference>
<comment type="catalytic activity">
    <reaction evidence="8 9">
        <text>tRNA(Gln) + L-glutamine + ATP = L-glutaminyl-tRNA(Gln) + AMP + diphosphate</text>
        <dbReference type="Rhea" id="RHEA:20121"/>
        <dbReference type="Rhea" id="RHEA-COMP:9662"/>
        <dbReference type="Rhea" id="RHEA-COMP:9681"/>
        <dbReference type="ChEBI" id="CHEBI:30616"/>
        <dbReference type="ChEBI" id="CHEBI:33019"/>
        <dbReference type="ChEBI" id="CHEBI:58359"/>
        <dbReference type="ChEBI" id="CHEBI:78442"/>
        <dbReference type="ChEBI" id="CHEBI:78521"/>
        <dbReference type="ChEBI" id="CHEBI:456215"/>
        <dbReference type="EC" id="6.1.1.18"/>
    </reaction>
</comment>
<evidence type="ECO:0000256" key="1">
    <source>
        <dbReference type="ARBA" id="ARBA00005594"/>
    </source>
</evidence>
<dbReference type="InterPro" id="IPR050132">
    <property type="entry name" value="Gln/Glu-tRNA_Ligase"/>
</dbReference>
<evidence type="ECO:0000259" key="11">
    <source>
        <dbReference type="Pfam" id="PF00749"/>
    </source>
</evidence>
<dbReference type="GO" id="GO:0006425">
    <property type="term" value="P:glutaminyl-tRNA aminoacylation"/>
    <property type="evidence" value="ECO:0007669"/>
    <property type="project" value="UniProtKB-UniRule"/>
</dbReference>
<evidence type="ECO:0000256" key="7">
    <source>
        <dbReference type="ARBA" id="ARBA00023146"/>
    </source>
</evidence>
<evidence type="ECO:0000256" key="5">
    <source>
        <dbReference type="ARBA" id="ARBA00022840"/>
    </source>
</evidence>
<keyword evidence="4 9" id="KW-0547">Nucleotide-binding</keyword>
<sequence>MKDEKDGLAGAGGAEGEERKLDFVRQIVADDLKTGKWNGAVCTRFPPEPNGYLHIGHAKSINLNYGIAAEFGGKFNLRFDDTNPEKEEQEYVDSIIADVRWLGADWEDRLFYGSDYFQQMYEWAVELVKKGKAYVCDLTAEETREYRGTLTRPGKDSPYRSRSVEENLDLFERMAKGEFPDGSKTLRARIDMAHPNLNMRDPIMYRIVHERHHRQGDRWCIYPMYDWAHGFEDSIEGITHSICTLEFENHRPLYDWFIDAVNEGRTDDGSGPWGRKIHHPQQIEFARLNLTYTVMSKRKLLRLVKERLVRGWDDPRMPTICGMRRRGFSPEAIRNFCKLIGVNKFNSTVEIALLEHCLREDLNKTSARVMAVLRPLKVVIDNYPADQVEELEAINNPEDPSAGTRKVPFSRELYIEREDFMEEPPKKFFRLAPGREVRLRYAYFITCTSVVKDAEGNVVELHCTYDPATRGGDAPDGRKVKATLHWVSARHARKAEVRLYDNLFTQENPDDVEEGQDFTASLNPESLEILSDCYVEPALAEAKTLDRFQFERLGYFCVDPDSTSEMPVFNRTVGLRDTWARIQKGQSD</sequence>
<name>A0AAW6U0J8_9BACT</name>
<gene>
    <name evidence="9" type="primary">glnS</name>
    <name evidence="14" type="ORF">QJ522_06900</name>
</gene>
<dbReference type="GO" id="GO:0004819">
    <property type="term" value="F:glutamine-tRNA ligase activity"/>
    <property type="evidence" value="ECO:0007669"/>
    <property type="project" value="UniProtKB-UniRule"/>
</dbReference>
<dbReference type="InterPro" id="IPR014729">
    <property type="entry name" value="Rossmann-like_a/b/a_fold"/>
</dbReference>
<dbReference type="GO" id="GO:0005524">
    <property type="term" value="F:ATP binding"/>
    <property type="evidence" value="ECO:0007669"/>
    <property type="project" value="UniProtKB-UniRule"/>
</dbReference>
<dbReference type="InterPro" id="IPR020058">
    <property type="entry name" value="Glu/Gln-tRNA-synth_Ib_cat-dom"/>
</dbReference>
<dbReference type="PANTHER" id="PTHR43097:SF5">
    <property type="entry name" value="GLUTAMATE--TRNA LIGASE"/>
    <property type="match status" value="1"/>
</dbReference>
<protein>
    <recommendedName>
        <fullName evidence="9">Glutamine--tRNA ligase</fullName>
        <ecNumber evidence="9">6.1.1.18</ecNumber>
    </recommendedName>
    <alternativeName>
        <fullName evidence="9">Glutaminyl-tRNA synthetase</fullName>
        <shortName evidence="9">GlnRS</shortName>
    </alternativeName>
</protein>
<dbReference type="PANTHER" id="PTHR43097">
    <property type="entry name" value="GLUTAMINE-TRNA LIGASE"/>
    <property type="match status" value="1"/>
</dbReference>
<evidence type="ECO:0000256" key="9">
    <source>
        <dbReference type="HAMAP-Rule" id="MF_00126"/>
    </source>
</evidence>
<dbReference type="RefSeq" id="WP_349244177.1">
    <property type="nucleotide sequence ID" value="NZ_JASCXX010000006.1"/>
</dbReference>
<dbReference type="Pfam" id="PF00749">
    <property type="entry name" value="tRNA-synt_1c"/>
    <property type="match status" value="1"/>
</dbReference>
<dbReference type="InterPro" id="IPR011035">
    <property type="entry name" value="Ribosomal_bL25/Gln-tRNA_synth"/>
</dbReference>
<dbReference type="GO" id="GO:0005829">
    <property type="term" value="C:cytosol"/>
    <property type="evidence" value="ECO:0007669"/>
    <property type="project" value="TreeGrafter"/>
</dbReference>
<organism evidence="14 15">
    <name type="scientific">Anaerobaca lacustris</name>
    <dbReference type="NCBI Taxonomy" id="3044600"/>
    <lineage>
        <taxon>Bacteria</taxon>
        <taxon>Pseudomonadati</taxon>
        <taxon>Planctomycetota</taxon>
        <taxon>Phycisphaerae</taxon>
        <taxon>Sedimentisphaerales</taxon>
        <taxon>Anaerobacaceae</taxon>
        <taxon>Anaerobaca</taxon>
    </lineage>
</organism>
<evidence type="ECO:0000256" key="6">
    <source>
        <dbReference type="ARBA" id="ARBA00022917"/>
    </source>
</evidence>
<keyword evidence="7 9" id="KW-0030">Aminoacyl-tRNA synthetase</keyword>
<feature type="binding site" evidence="9">
    <location>
        <begin position="295"/>
        <end position="297"/>
    </location>
    <ligand>
        <name>ATP</name>
        <dbReference type="ChEBI" id="CHEBI:30616"/>
    </ligand>
</feature>
<feature type="short sequence motif" description="'KMSKS' region" evidence="9">
    <location>
        <begin position="294"/>
        <end position="298"/>
    </location>
</feature>
<keyword evidence="2 9" id="KW-0963">Cytoplasm</keyword>
<comment type="caution">
    <text evidence="14">The sequence shown here is derived from an EMBL/GenBank/DDBJ whole genome shotgun (WGS) entry which is preliminary data.</text>
</comment>
<dbReference type="InterPro" id="IPR049437">
    <property type="entry name" value="tRNA-synt_1c_C2"/>
</dbReference>
<comment type="caution">
    <text evidence="9">Lacks conserved residue(s) required for the propagation of feature annotation.</text>
</comment>
<feature type="short sequence motif" description="'HIGH' region" evidence="9">
    <location>
        <begin position="47"/>
        <end position="57"/>
    </location>
</feature>
<feature type="domain" description="tRNA synthetases class I (E and Q) anti-codon binding" evidence="13">
    <location>
        <begin position="483"/>
        <end position="559"/>
    </location>
</feature>
<dbReference type="AlphaFoldDB" id="A0AAW6U0J8"/>
<keyword evidence="5 9" id="KW-0067">ATP-binding</keyword>
<keyword evidence="15" id="KW-1185">Reference proteome</keyword>
<dbReference type="FunFam" id="1.10.1160.10:FF:000001">
    <property type="entry name" value="Glutamine--tRNA ligase"/>
    <property type="match status" value="1"/>
</dbReference>
<dbReference type="EMBL" id="JASCXX010000006">
    <property type="protein sequence ID" value="MDI6448768.1"/>
    <property type="molecule type" value="Genomic_DNA"/>
</dbReference>
<accession>A0AAW6U0J8</accession>
<dbReference type="CDD" id="cd00807">
    <property type="entry name" value="GlnRS_core"/>
    <property type="match status" value="1"/>
</dbReference>
<feature type="binding site" evidence="9">
    <location>
        <position position="80"/>
    </location>
    <ligand>
        <name>L-glutamine</name>
        <dbReference type="ChEBI" id="CHEBI:58359"/>
    </ligand>
</feature>
<dbReference type="PRINTS" id="PR00987">
    <property type="entry name" value="TRNASYNTHGLU"/>
</dbReference>
<dbReference type="FunFam" id="2.40.240.10:FF:000001">
    <property type="entry name" value="Glutamine--tRNA ligase"/>
    <property type="match status" value="1"/>
</dbReference>
<dbReference type="PROSITE" id="PS00178">
    <property type="entry name" value="AA_TRNA_LIGASE_I"/>
    <property type="match status" value="1"/>
</dbReference>
<dbReference type="NCBIfam" id="TIGR00440">
    <property type="entry name" value="glnS"/>
    <property type="match status" value="1"/>
</dbReference>
<dbReference type="InterPro" id="IPR022861">
    <property type="entry name" value="Gln_tRNA_ligase_bac"/>
</dbReference>
<feature type="domain" description="Glutamyl/glutaminyl-tRNA synthetase class Ib anti-codon binding" evidence="12">
    <location>
        <begin position="367"/>
        <end position="466"/>
    </location>
</feature>
<dbReference type="SUPFAM" id="SSF52374">
    <property type="entry name" value="Nucleotidylyl transferase"/>
    <property type="match status" value="1"/>
</dbReference>
<evidence type="ECO:0000313" key="14">
    <source>
        <dbReference type="EMBL" id="MDI6448768.1"/>
    </source>
</evidence>
<dbReference type="InterPro" id="IPR000924">
    <property type="entry name" value="Glu/Gln-tRNA-synth"/>
</dbReference>
<feature type="binding site" evidence="9">
    <location>
        <position position="244"/>
    </location>
    <ligand>
        <name>ATP</name>
        <dbReference type="ChEBI" id="CHEBI:30616"/>
    </ligand>
</feature>
<dbReference type="FunFam" id="3.40.50.620:FF:000037">
    <property type="entry name" value="Glutamine--tRNA ligase cytoplasmic"/>
    <property type="match status" value="1"/>
</dbReference>
<evidence type="ECO:0000256" key="2">
    <source>
        <dbReference type="ARBA" id="ARBA00022490"/>
    </source>
</evidence>
<evidence type="ECO:0000256" key="8">
    <source>
        <dbReference type="ARBA" id="ARBA00048270"/>
    </source>
</evidence>
<evidence type="ECO:0000259" key="13">
    <source>
        <dbReference type="Pfam" id="PF20974"/>
    </source>
</evidence>
<reference evidence="14" key="1">
    <citation type="submission" date="2023-05" db="EMBL/GenBank/DDBJ databases">
        <title>Anaerotaeda fermentans gen. nov., sp. nov., a novel anaerobic planctomycete of the new family within the order Sedimentisphaerales isolated from Taman Peninsula, Russia.</title>
        <authorList>
            <person name="Khomyakova M.A."/>
            <person name="Merkel A.Y."/>
            <person name="Slobodkin A.I."/>
        </authorList>
    </citation>
    <scope>NUCLEOTIDE SEQUENCE</scope>
    <source>
        <strain evidence="14">M17dextr</strain>
    </source>
</reference>
<feature type="binding site" evidence="9">
    <location>
        <begin position="54"/>
        <end position="60"/>
    </location>
    <ligand>
        <name>ATP</name>
        <dbReference type="ChEBI" id="CHEBI:30616"/>
    </ligand>
</feature>
<dbReference type="InterPro" id="IPR020059">
    <property type="entry name" value="Glu/Gln-tRNA-synth_Ib_codon-bd"/>
</dbReference>
<dbReference type="HAMAP" id="MF_00126">
    <property type="entry name" value="Gln_tRNA_synth"/>
    <property type="match status" value="1"/>
</dbReference>
<feature type="binding site" evidence="9">
    <location>
        <begin position="287"/>
        <end position="288"/>
    </location>
    <ligand>
        <name>ATP</name>
        <dbReference type="ChEBI" id="CHEBI:30616"/>
    </ligand>
</feature>
<dbReference type="NCBIfam" id="NF011291">
    <property type="entry name" value="PRK14703.1"/>
    <property type="match status" value="1"/>
</dbReference>
<keyword evidence="3 9" id="KW-0436">Ligase</keyword>
<evidence type="ECO:0000256" key="10">
    <source>
        <dbReference type="RuleBase" id="RU363037"/>
    </source>
</evidence>
<comment type="subunit">
    <text evidence="9">Monomer.</text>
</comment>
<dbReference type="Gene3D" id="3.40.50.620">
    <property type="entry name" value="HUPs"/>
    <property type="match status" value="1"/>
</dbReference>
<evidence type="ECO:0000256" key="3">
    <source>
        <dbReference type="ARBA" id="ARBA00022598"/>
    </source>
</evidence>
<comment type="subcellular location">
    <subcellularLocation>
        <location evidence="9">Cytoplasm</location>
    </subcellularLocation>
</comment>
<dbReference type="Pfam" id="PF03950">
    <property type="entry name" value="tRNA-synt_1c_C"/>
    <property type="match status" value="1"/>
</dbReference>
<feature type="binding site" evidence="9">
    <location>
        <begin position="48"/>
        <end position="50"/>
    </location>
    <ligand>
        <name>ATP</name>
        <dbReference type="ChEBI" id="CHEBI:30616"/>
    </ligand>
</feature>
<dbReference type="SUPFAM" id="SSF50715">
    <property type="entry name" value="Ribosomal protein L25-like"/>
    <property type="match status" value="1"/>
</dbReference>
<dbReference type="InterPro" id="IPR001412">
    <property type="entry name" value="aa-tRNA-synth_I_CS"/>
</dbReference>
<dbReference type="InterPro" id="IPR020056">
    <property type="entry name" value="Rbsml_bL25/Gln-tRNA_synth_N"/>
</dbReference>
<evidence type="ECO:0000313" key="15">
    <source>
        <dbReference type="Proteomes" id="UP001431776"/>
    </source>
</evidence>
<proteinExistence type="inferred from homology"/>
<evidence type="ECO:0000256" key="4">
    <source>
        <dbReference type="ARBA" id="ARBA00022741"/>
    </source>
</evidence>
<feature type="binding site" evidence="9">
    <location>
        <position position="225"/>
    </location>
    <ligand>
        <name>L-glutamine</name>
        <dbReference type="ChEBI" id="CHEBI:58359"/>
    </ligand>
</feature>